<dbReference type="EMBL" id="CP011266">
    <property type="protein sequence ID" value="ALT68484.1"/>
    <property type="molecule type" value="Genomic_DNA"/>
</dbReference>
<evidence type="ECO:0000256" key="2">
    <source>
        <dbReference type="ARBA" id="ARBA00023125"/>
    </source>
</evidence>
<evidence type="ECO:0000259" key="4">
    <source>
        <dbReference type="PROSITE" id="PS50995"/>
    </source>
</evidence>
<dbReference type="PRINTS" id="PR00598">
    <property type="entry name" value="HTHMARR"/>
</dbReference>
<sequence>MVEKNWKDDRIVLTPINLYMEYILLSYNNFLKEKLDDVSITYGELTYIYNIKYYPSISQRELAETLFVSEANVAKMIKKLVDKGLVKKQKDENNKSRNILTLTDKGEDVFVKINVLTCGWERKITKDLSNDDLFDLKEKLYHLTHESADL</sequence>
<organism evidence="5 6">
    <name type="scientific">Methanobrevibacter millerae</name>
    <dbReference type="NCBI Taxonomy" id="230361"/>
    <lineage>
        <taxon>Archaea</taxon>
        <taxon>Methanobacteriati</taxon>
        <taxon>Methanobacteriota</taxon>
        <taxon>Methanomada group</taxon>
        <taxon>Methanobacteria</taxon>
        <taxon>Methanobacteriales</taxon>
        <taxon>Methanobacteriaceae</taxon>
        <taxon>Methanobrevibacter</taxon>
    </lineage>
</organism>
<keyword evidence="3" id="KW-0804">Transcription</keyword>
<name>A0A0U3CVV3_9EURY</name>
<dbReference type="InterPro" id="IPR036390">
    <property type="entry name" value="WH_DNA-bd_sf"/>
</dbReference>
<feature type="domain" description="HTH marR-type" evidence="4">
    <location>
        <begin position="13"/>
        <end position="145"/>
    </location>
</feature>
<accession>A0A0U3CVV3</accession>
<dbReference type="SUPFAM" id="SSF46785">
    <property type="entry name" value="Winged helix' DNA-binding domain"/>
    <property type="match status" value="1"/>
</dbReference>
<keyword evidence="2" id="KW-0238">DNA-binding</keyword>
<dbReference type="AlphaFoldDB" id="A0A0U3CVV3"/>
<dbReference type="PATRIC" id="fig|230361.4.peg.710"/>
<dbReference type="GO" id="GO:0003677">
    <property type="term" value="F:DNA binding"/>
    <property type="evidence" value="ECO:0007669"/>
    <property type="project" value="UniProtKB-KW"/>
</dbReference>
<dbReference type="PROSITE" id="PS50995">
    <property type="entry name" value="HTH_MARR_2"/>
    <property type="match status" value="1"/>
</dbReference>
<evidence type="ECO:0000256" key="3">
    <source>
        <dbReference type="ARBA" id="ARBA00023163"/>
    </source>
</evidence>
<dbReference type="Pfam" id="PF01047">
    <property type="entry name" value="MarR"/>
    <property type="match status" value="1"/>
</dbReference>
<evidence type="ECO:0000313" key="6">
    <source>
        <dbReference type="Proteomes" id="UP000067738"/>
    </source>
</evidence>
<dbReference type="OrthoDB" id="10712at2157"/>
<dbReference type="PANTHER" id="PTHR42756">
    <property type="entry name" value="TRANSCRIPTIONAL REGULATOR, MARR"/>
    <property type="match status" value="1"/>
</dbReference>
<dbReference type="RefSeq" id="WP_058738800.1">
    <property type="nucleotide sequence ID" value="NZ_CP011266.1"/>
</dbReference>
<dbReference type="InterPro" id="IPR000835">
    <property type="entry name" value="HTH_MarR-typ"/>
</dbReference>
<evidence type="ECO:0000313" key="5">
    <source>
        <dbReference type="EMBL" id="ALT68484.1"/>
    </source>
</evidence>
<dbReference type="InterPro" id="IPR036388">
    <property type="entry name" value="WH-like_DNA-bd_sf"/>
</dbReference>
<proteinExistence type="predicted"/>
<keyword evidence="6" id="KW-1185">Reference proteome</keyword>
<dbReference type="GeneID" id="26735663"/>
<gene>
    <name evidence="5" type="ORF">sm9_0687</name>
</gene>
<protein>
    <submittedName>
        <fullName evidence="5">Transcriptional regulator MarR family</fullName>
    </submittedName>
</protein>
<dbReference type="KEGG" id="mmil:sm9_0687"/>
<dbReference type="GO" id="GO:0003700">
    <property type="term" value="F:DNA-binding transcription factor activity"/>
    <property type="evidence" value="ECO:0007669"/>
    <property type="project" value="InterPro"/>
</dbReference>
<dbReference type="PANTHER" id="PTHR42756:SF1">
    <property type="entry name" value="TRANSCRIPTIONAL REPRESSOR OF EMRAB OPERON"/>
    <property type="match status" value="1"/>
</dbReference>
<dbReference type="Proteomes" id="UP000067738">
    <property type="component" value="Chromosome"/>
</dbReference>
<dbReference type="SMART" id="SM00347">
    <property type="entry name" value="HTH_MARR"/>
    <property type="match status" value="1"/>
</dbReference>
<keyword evidence="1" id="KW-0805">Transcription regulation</keyword>
<evidence type="ECO:0000256" key="1">
    <source>
        <dbReference type="ARBA" id="ARBA00023015"/>
    </source>
</evidence>
<reference evidence="5 6" key="1">
    <citation type="submission" date="2015-04" db="EMBL/GenBank/DDBJ databases">
        <title>The complete genome sequence of the rumen methanogen Methanobrevibacter millerae SM9.</title>
        <authorList>
            <person name="Leahy S.C."/>
            <person name="Kelly W.J."/>
            <person name="Pacheco D.M."/>
            <person name="Li D."/>
            <person name="Altermann E."/>
            <person name="Attwood G.T."/>
        </authorList>
    </citation>
    <scope>NUCLEOTIDE SEQUENCE [LARGE SCALE GENOMIC DNA]</scope>
    <source>
        <strain evidence="5 6">SM9</strain>
    </source>
</reference>
<dbReference type="Gene3D" id="1.10.10.10">
    <property type="entry name" value="Winged helix-like DNA-binding domain superfamily/Winged helix DNA-binding domain"/>
    <property type="match status" value="1"/>
</dbReference>